<evidence type="ECO:0000313" key="7">
    <source>
        <dbReference type="EMBL" id="CAB9526603.1"/>
    </source>
</evidence>
<keyword evidence="5" id="KW-1133">Transmembrane helix</keyword>
<keyword evidence="7" id="KW-0675">Receptor</keyword>
<keyword evidence="7" id="KW-0808">Transferase</keyword>
<dbReference type="GO" id="GO:0016020">
    <property type="term" value="C:membrane"/>
    <property type="evidence" value="ECO:0007669"/>
    <property type="project" value="UniProtKB-SubCell"/>
</dbReference>
<dbReference type="OrthoDB" id="39747at2759"/>
<accession>A0A9N8HXR8</accession>
<keyword evidence="2" id="KW-0812">Transmembrane</keyword>
<keyword evidence="3" id="KW-0732">Signal</keyword>
<comment type="subcellular location">
    <subcellularLocation>
        <location evidence="1">Membrane</location>
    </subcellularLocation>
</comment>
<sequence length="128" mass="14154">MNWLMTGCNPCHYEGIFCDYYNHIESIVLPKRGLTGTLPATMGNLVHLEYLQLEENLLHGTIPSELGSLANLNELKLHDNDLTGGMPDEICALKGWNGIFTYVTSDCGGPNPDVSCHFPDCCSECRFS</sequence>
<evidence type="ECO:0000256" key="3">
    <source>
        <dbReference type="ARBA" id="ARBA00022729"/>
    </source>
</evidence>
<dbReference type="Pfam" id="PF13855">
    <property type="entry name" value="LRR_8"/>
    <property type="match status" value="1"/>
</dbReference>
<evidence type="ECO:0000256" key="1">
    <source>
        <dbReference type="ARBA" id="ARBA00004370"/>
    </source>
</evidence>
<evidence type="ECO:0000313" key="8">
    <source>
        <dbReference type="Proteomes" id="UP001153069"/>
    </source>
</evidence>
<protein>
    <submittedName>
        <fullName evidence="7">BRASSINOSTEROID INSENSITIVE 1-associated receptor kinase 1</fullName>
    </submittedName>
</protein>
<comment type="caution">
    <text evidence="7">The sequence shown here is derived from an EMBL/GenBank/DDBJ whole genome shotgun (WGS) entry which is preliminary data.</text>
</comment>
<dbReference type="AlphaFoldDB" id="A0A9N8HXR8"/>
<keyword evidence="7" id="KW-0418">Kinase</keyword>
<keyword evidence="8" id="KW-1185">Reference proteome</keyword>
<dbReference type="Proteomes" id="UP001153069">
    <property type="component" value="Unassembled WGS sequence"/>
</dbReference>
<reference evidence="7" key="1">
    <citation type="submission" date="2020-06" db="EMBL/GenBank/DDBJ databases">
        <authorList>
            <consortium name="Plant Systems Biology data submission"/>
        </authorList>
    </citation>
    <scope>NUCLEOTIDE SEQUENCE</scope>
    <source>
        <strain evidence="7">D6</strain>
    </source>
</reference>
<dbReference type="InterPro" id="IPR001611">
    <property type="entry name" value="Leu-rich_rpt"/>
</dbReference>
<name>A0A9N8HXR8_9STRA</name>
<evidence type="ECO:0000256" key="5">
    <source>
        <dbReference type="ARBA" id="ARBA00022989"/>
    </source>
</evidence>
<evidence type="ECO:0000256" key="6">
    <source>
        <dbReference type="ARBA" id="ARBA00023136"/>
    </source>
</evidence>
<dbReference type="SUPFAM" id="SSF52058">
    <property type="entry name" value="L domain-like"/>
    <property type="match status" value="1"/>
</dbReference>
<dbReference type="Gene3D" id="3.80.10.10">
    <property type="entry name" value="Ribonuclease Inhibitor"/>
    <property type="match status" value="1"/>
</dbReference>
<organism evidence="7 8">
    <name type="scientific">Seminavis robusta</name>
    <dbReference type="NCBI Taxonomy" id="568900"/>
    <lineage>
        <taxon>Eukaryota</taxon>
        <taxon>Sar</taxon>
        <taxon>Stramenopiles</taxon>
        <taxon>Ochrophyta</taxon>
        <taxon>Bacillariophyta</taxon>
        <taxon>Bacillariophyceae</taxon>
        <taxon>Bacillariophycidae</taxon>
        <taxon>Naviculales</taxon>
        <taxon>Naviculaceae</taxon>
        <taxon>Seminavis</taxon>
    </lineage>
</organism>
<dbReference type="PANTHER" id="PTHR47988">
    <property type="entry name" value="SOMATIC EMBRYOGENESIS RECEPTOR KINASE 1"/>
    <property type="match status" value="1"/>
</dbReference>
<evidence type="ECO:0000256" key="2">
    <source>
        <dbReference type="ARBA" id="ARBA00022692"/>
    </source>
</evidence>
<dbReference type="EMBL" id="CAICTM010001852">
    <property type="protein sequence ID" value="CAB9526603.1"/>
    <property type="molecule type" value="Genomic_DNA"/>
</dbReference>
<dbReference type="GO" id="GO:0016301">
    <property type="term" value="F:kinase activity"/>
    <property type="evidence" value="ECO:0007669"/>
    <property type="project" value="UniProtKB-KW"/>
</dbReference>
<evidence type="ECO:0000256" key="4">
    <source>
        <dbReference type="ARBA" id="ARBA00022737"/>
    </source>
</evidence>
<gene>
    <name evidence="7" type="ORF">SEMRO_1854_G301850.1</name>
</gene>
<keyword evidence="6" id="KW-0472">Membrane</keyword>
<dbReference type="FunFam" id="3.80.10.10:FF:000129">
    <property type="entry name" value="Leucine-rich repeat receptor-like kinase"/>
    <property type="match status" value="1"/>
</dbReference>
<dbReference type="InterPro" id="IPR032675">
    <property type="entry name" value="LRR_dom_sf"/>
</dbReference>
<proteinExistence type="predicted"/>
<keyword evidence="4" id="KW-0677">Repeat</keyword>